<keyword evidence="2" id="KW-1185">Reference proteome</keyword>
<name>A0A379MR00_9BACT</name>
<dbReference type="Gene3D" id="2.60.40.2620">
    <property type="entry name" value="Fimbrillin-like"/>
    <property type="match status" value="1"/>
</dbReference>
<dbReference type="STRING" id="880526.GCA_000427365_00180"/>
<dbReference type="InterPro" id="IPR042278">
    <property type="entry name" value="Mfa-like_1_N"/>
</dbReference>
<dbReference type="Gene3D" id="2.60.40.2630">
    <property type="match status" value="1"/>
</dbReference>
<dbReference type="Proteomes" id="UP000255233">
    <property type="component" value="Unassembled WGS sequence"/>
</dbReference>
<dbReference type="RefSeq" id="WP_027290104.1">
    <property type="nucleotide sequence ID" value="NZ_UGVL01000001.1"/>
</dbReference>
<sequence length="390" mass="42072">MKKSLLLAAASLAAISCSKREMGTNPYAPDPNEVIFSSGAADVVPGSKVTVDQTKGSTFEVNDEIGIYAVLDGKKIDEGDAFPTNTAVQYKNKTYKVASVEEEDPYEASFTATDNDNKIYYLPGGQAYNYYAYFPTSSVSDVNMSASTFSYEETSNDFANQTALFSQDNMSLVVTPAEAYPGPMMYAYYKTADKAATNGGANTPVNLEFKYANAKLSLAIEMDQAAGNVEDITSIELYAKEGLYQGYTFDLKQADETSPAVVKQGSATKLDGSGSGRTLQSYQFQNLIDNKSGATTTSHVTGYLIPATGIQDAVIRITTGSNKSAEVFKARLDKSTTGENVSSGENYLPTIEAGKEYKFKIKITKKEVQFTGTIEDWVPVDKTGTVIPAE</sequence>
<reference evidence="1 2" key="1">
    <citation type="submission" date="2018-06" db="EMBL/GenBank/DDBJ databases">
        <authorList>
            <consortium name="Pathogen Informatics"/>
            <person name="Doyle S."/>
        </authorList>
    </citation>
    <scope>NUCLEOTIDE SEQUENCE [LARGE SCALE GENOMIC DNA]</scope>
    <source>
        <strain evidence="1 2">NCTC11190</strain>
    </source>
</reference>
<dbReference type="PROSITE" id="PS51257">
    <property type="entry name" value="PROKAR_LIPOPROTEIN"/>
    <property type="match status" value="1"/>
</dbReference>
<accession>A0A379MR00</accession>
<dbReference type="InterPro" id="IPR025049">
    <property type="entry name" value="Mfa-like_1"/>
</dbReference>
<proteinExistence type="predicted"/>
<dbReference type="EMBL" id="UGVL01000001">
    <property type="protein sequence ID" value="SUE34048.1"/>
    <property type="molecule type" value="Genomic_DNA"/>
</dbReference>
<dbReference type="Pfam" id="PF13149">
    <property type="entry name" value="Mfa_like_1"/>
    <property type="match status" value="1"/>
</dbReference>
<organism evidence="1 2">
    <name type="scientific">Rikenella microfusus</name>
    <dbReference type="NCBI Taxonomy" id="28139"/>
    <lineage>
        <taxon>Bacteria</taxon>
        <taxon>Pseudomonadati</taxon>
        <taxon>Bacteroidota</taxon>
        <taxon>Bacteroidia</taxon>
        <taxon>Bacteroidales</taxon>
        <taxon>Rikenellaceae</taxon>
        <taxon>Rikenella</taxon>
    </lineage>
</organism>
<evidence type="ECO:0008006" key="3">
    <source>
        <dbReference type="Google" id="ProtNLM"/>
    </source>
</evidence>
<dbReference type="CDD" id="cd13120">
    <property type="entry name" value="BF2867_like_N"/>
    <property type="match status" value="1"/>
</dbReference>
<evidence type="ECO:0000313" key="1">
    <source>
        <dbReference type="EMBL" id="SUE34048.1"/>
    </source>
</evidence>
<protein>
    <recommendedName>
        <fullName evidence="3">Fimbrillin family protein</fullName>
    </recommendedName>
</protein>
<dbReference type="AlphaFoldDB" id="A0A379MR00"/>
<evidence type="ECO:0000313" key="2">
    <source>
        <dbReference type="Proteomes" id="UP000255233"/>
    </source>
</evidence>
<gene>
    <name evidence="1" type="ORF">NCTC11190_01265</name>
</gene>